<gene>
    <name evidence="1" type="ORF">CBF32_05660</name>
</gene>
<comment type="caution">
    <text evidence="1">The sequence shown here is derived from an EMBL/GenBank/DDBJ whole genome shotgun (WGS) entry which is preliminary data.</text>
</comment>
<dbReference type="EMBL" id="NGJX01000004">
    <property type="protein sequence ID" value="RSU02753.1"/>
    <property type="molecule type" value="Genomic_DNA"/>
</dbReference>
<sequence>MNQENETFNLIKHKASMYVVLLILFFVFDFLLNQNKHGGFFKEIEFSKHRLIYTAAFILLAASNLIYHYLRLKKRKEKIPSNESEEYYLLLVKEFNRYERYVQLSEKKLDILKEISPIIVTFVFLQGLIEKMISITIQMEFGEILGFVIVLFYVYLYMEAWHTFKLDTRYLLKYKDMILECEEKEKQRKKMAN</sequence>
<protein>
    <submittedName>
        <fullName evidence="1">Uncharacterized protein</fullName>
    </submittedName>
</protein>
<proteinExistence type="predicted"/>
<evidence type="ECO:0000313" key="1">
    <source>
        <dbReference type="EMBL" id="RSU02753.1"/>
    </source>
</evidence>
<dbReference type="OrthoDB" id="9993634at2"/>
<evidence type="ECO:0000313" key="2">
    <source>
        <dbReference type="Proteomes" id="UP000288197"/>
    </source>
</evidence>
<name>A0A369B392_9ENTE</name>
<organism evidence="1 2">
    <name type="scientific">Vagococcus fluvialis</name>
    <dbReference type="NCBI Taxonomy" id="2738"/>
    <lineage>
        <taxon>Bacteria</taxon>
        <taxon>Bacillati</taxon>
        <taxon>Bacillota</taxon>
        <taxon>Bacilli</taxon>
        <taxon>Lactobacillales</taxon>
        <taxon>Enterococcaceae</taxon>
        <taxon>Vagococcus</taxon>
    </lineage>
</organism>
<keyword evidence="2" id="KW-1185">Reference proteome</keyword>
<dbReference type="RefSeq" id="WP_114289358.1">
    <property type="nucleotide sequence ID" value="NZ_JAYEVN010000023.1"/>
</dbReference>
<dbReference type="AlphaFoldDB" id="A0A369B392"/>
<reference evidence="1 2" key="1">
    <citation type="submission" date="2017-05" db="EMBL/GenBank/DDBJ databases">
        <title>Vagococcus spp. assemblies.</title>
        <authorList>
            <person name="Gulvik C.A."/>
        </authorList>
    </citation>
    <scope>NUCLEOTIDE SEQUENCE [LARGE SCALE GENOMIC DNA]</scope>
    <source>
        <strain evidence="1 2">NCFB 2497</strain>
    </source>
</reference>
<accession>A0A369B392</accession>
<dbReference type="GeneID" id="63146132"/>
<dbReference type="Proteomes" id="UP000288197">
    <property type="component" value="Unassembled WGS sequence"/>
</dbReference>